<feature type="signal peptide" evidence="2">
    <location>
        <begin position="1"/>
        <end position="34"/>
    </location>
</feature>
<evidence type="ECO:0008006" key="5">
    <source>
        <dbReference type="Google" id="ProtNLM"/>
    </source>
</evidence>
<proteinExistence type="predicted"/>
<evidence type="ECO:0000313" key="3">
    <source>
        <dbReference type="EMBL" id="OGG90697.1"/>
    </source>
</evidence>
<evidence type="ECO:0000256" key="1">
    <source>
        <dbReference type="SAM" id="Phobius"/>
    </source>
</evidence>
<keyword evidence="2" id="KW-0732">Signal</keyword>
<keyword evidence="1" id="KW-0472">Membrane</keyword>
<gene>
    <name evidence="3" type="ORF">A3H55_03215</name>
</gene>
<dbReference type="STRING" id="1798564.A3H55_03215"/>
<feature type="transmembrane region" description="Helical" evidence="1">
    <location>
        <begin position="115"/>
        <end position="134"/>
    </location>
</feature>
<accession>A0A1F6FXS7</accession>
<feature type="chain" id="PRO_5009524449" description="DUF5671 domain-containing protein" evidence="2">
    <location>
        <begin position="35"/>
        <end position="225"/>
    </location>
</feature>
<evidence type="ECO:0000256" key="2">
    <source>
        <dbReference type="SAM" id="SignalP"/>
    </source>
</evidence>
<organism evidence="3 4">
    <name type="scientific">Candidatus Kuenenbacteria bacterium RIFCSPLOWO2_02_FULL_42_16</name>
    <dbReference type="NCBI Taxonomy" id="1798564"/>
    <lineage>
        <taxon>Bacteria</taxon>
        <taxon>Candidatus Kueneniibacteriota</taxon>
    </lineage>
</organism>
<dbReference type="Proteomes" id="UP000177998">
    <property type="component" value="Unassembled WGS sequence"/>
</dbReference>
<feature type="transmembrane region" description="Helical" evidence="1">
    <location>
        <begin position="72"/>
        <end position="94"/>
    </location>
</feature>
<keyword evidence="1" id="KW-1133">Transmembrane helix</keyword>
<evidence type="ECO:0000313" key="4">
    <source>
        <dbReference type="Proteomes" id="UP000177998"/>
    </source>
</evidence>
<dbReference type="InterPro" id="IPR043993">
    <property type="entry name" value="T4SS_pilin"/>
</dbReference>
<name>A0A1F6FXS7_9BACT</name>
<protein>
    <recommendedName>
        <fullName evidence="5">DUF5671 domain-containing protein</fullName>
    </recommendedName>
</protein>
<comment type="caution">
    <text evidence="3">The sequence shown here is derived from an EMBL/GenBank/DDBJ whole genome shotgun (WGS) entry which is preliminary data.</text>
</comment>
<dbReference type="EMBL" id="MFMZ01000035">
    <property type="protein sequence ID" value="OGG90697.1"/>
    <property type="molecule type" value="Genomic_DNA"/>
</dbReference>
<reference evidence="3 4" key="1">
    <citation type="journal article" date="2016" name="Nat. Commun.">
        <title>Thousands of microbial genomes shed light on interconnected biogeochemical processes in an aquifer system.</title>
        <authorList>
            <person name="Anantharaman K."/>
            <person name="Brown C.T."/>
            <person name="Hug L.A."/>
            <person name="Sharon I."/>
            <person name="Castelle C.J."/>
            <person name="Probst A.J."/>
            <person name="Thomas B.C."/>
            <person name="Singh A."/>
            <person name="Wilkins M.J."/>
            <person name="Karaoz U."/>
            <person name="Brodie E.L."/>
            <person name="Williams K.H."/>
            <person name="Hubbard S.S."/>
            <person name="Banfield J.F."/>
        </authorList>
    </citation>
    <scope>NUCLEOTIDE SEQUENCE [LARGE SCALE GENOMIC DNA]</scope>
</reference>
<dbReference type="Pfam" id="PF18895">
    <property type="entry name" value="T4SS_pilin"/>
    <property type="match status" value="1"/>
</dbReference>
<keyword evidence="1" id="KW-0812">Transmembrane</keyword>
<dbReference type="AlphaFoldDB" id="A0A1F6FXS7"/>
<sequence>MLTKINKEKTNFFTAVFFLLLAVSFLFNVSSAGAAGISGDTENISSYLKNIAISDEVKLGGTPQSIPTMIGIILYGLLGLLGVLCLLLIIYAGIKWMLAEGAEETIAESKAIIKTAIIGVIIIMGSYALTYFVIEKVIESTTLGPGGQIQTDVSGGVKGGPEQPGCCCYYLRDHETRATSGTKFPSFSSECNSAGCNAYLAEESAITDCNPVWSQSSCDQVRCPY</sequence>